<reference evidence="3 4" key="1">
    <citation type="submission" date="2020-07" db="EMBL/GenBank/DDBJ databases">
        <title>Pusillimonas sp. nov., isolated from poultry manure in Taiwan.</title>
        <authorList>
            <person name="Lin S.-Y."/>
            <person name="Tang Y.-S."/>
            <person name="Young C.-C."/>
        </authorList>
    </citation>
    <scope>NUCLEOTIDE SEQUENCE [LARGE SCALE GENOMIC DNA]</scope>
    <source>
        <strain evidence="3 4">CC-YST705</strain>
    </source>
</reference>
<dbReference type="Gene3D" id="3.40.710.10">
    <property type="entry name" value="DD-peptidase/beta-lactamase superfamily"/>
    <property type="match status" value="1"/>
</dbReference>
<proteinExistence type="predicted"/>
<organism evidence="3 4">
    <name type="scientific">Mesopusillimonas faecipullorum</name>
    <dbReference type="NCBI Taxonomy" id="2755040"/>
    <lineage>
        <taxon>Bacteria</taxon>
        <taxon>Pseudomonadati</taxon>
        <taxon>Pseudomonadota</taxon>
        <taxon>Betaproteobacteria</taxon>
        <taxon>Burkholderiales</taxon>
        <taxon>Alcaligenaceae</taxon>
        <taxon>Mesopusillimonas</taxon>
    </lineage>
</organism>
<keyword evidence="4" id="KW-1185">Reference proteome</keyword>
<dbReference type="EMBL" id="JACDXW010000001">
    <property type="protein sequence ID" value="MCB5362373.1"/>
    <property type="molecule type" value="Genomic_DNA"/>
</dbReference>
<dbReference type="InterPro" id="IPR012338">
    <property type="entry name" value="Beta-lactam/transpept-like"/>
</dbReference>
<evidence type="ECO:0000313" key="4">
    <source>
        <dbReference type="Proteomes" id="UP000776983"/>
    </source>
</evidence>
<dbReference type="Pfam" id="PF00144">
    <property type="entry name" value="Beta-lactamase"/>
    <property type="match status" value="1"/>
</dbReference>
<evidence type="ECO:0000259" key="2">
    <source>
        <dbReference type="Pfam" id="PF00144"/>
    </source>
</evidence>
<dbReference type="PANTHER" id="PTHR43283:SF11">
    <property type="entry name" value="BETA-LACTAMASE-RELATED DOMAIN-CONTAINING PROTEIN"/>
    <property type="match status" value="1"/>
</dbReference>
<gene>
    <name evidence="3" type="ORF">H0484_01180</name>
</gene>
<dbReference type="InterPro" id="IPR001466">
    <property type="entry name" value="Beta-lactam-related"/>
</dbReference>
<dbReference type="Proteomes" id="UP000776983">
    <property type="component" value="Unassembled WGS sequence"/>
</dbReference>
<evidence type="ECO:0000256" key="1">
    <source>
        <dbReference type="ARBA" id="ARBA00022801"/>
    </source>
</evidence>
<dbReference type="RefSeq" id="WP_226952611.1">
    <property type="nucleotide sequence ID" value="NZ_JACDXW010000001.1"/>
</dbReference>
<evidence type="ECO:0000313" key="3">
    <source>
        <dbReference type="EMBL" id="MCB5362373.1"/>
    </source>
</evidence>
<name>A0ABS8C8N0_9BURK</name>
<protein>
    <submittedName>
        <fullName evidence="3">Beta-lactamase family protein</fullName>
    </submittedName>
</protein>
<comment type="caution">
    <text evidence="3">The sequence shown here is derived from an EMBL/GenBank/DDBJ whole genome shotgun (WGS) entry which is preliminary data.</text>
</comment>
<feature type="domain" description="Beta-lactamase-related" evidence="2">
    <location>
        <begin position="70"/>
        <end position="377"/>
    </location>
</feature>
<sequence length="649" mass="70144">MQAPFAPIPHRAAPCSRRQFLGYGTAGMLAVVLPGCHSDSDDNPPSPSNVDYSQTIEWGRKEIERALAGDRQNVAAVSIALLKNDTVVWQQAFGRASVQDNIAATTQTRFNIGSVSKVLAALAAMILRDRGLLDLDVPAARYLPGFSMLSPEYAQITTRHLLSHSSGLPGTSMRNAFTFEPLPGYAVNAEAALADQHLKHLPGMLAVYCNDGFTMIERLVAALAKQDYASFIQDNVLDPLGMSDSGFLTEWPEGGLFALPYSKGKQYAQEFVSPLATGGLTTTPGDMMKLAQLFLEQGTYQSRRIVSADGVAQMGTDQTTGLIINPSPQWVWGLGWDSVRHPGLAAAGVQAWQKNGGTAFFSSDFYVLPDQQLALMVTGGTGDAQLPDTYRAGALAEGVLLRALVEEGSISGLPPLVAYTAPPRATAPDLADAVGVYANYNQPIRVTANPDGSFSLSAWNGNAWQAMNGDASYSYRSDDWWWSNDAPISYRFEVVSGTDANGQAYQYRYLMLRGPLFGAGYNESTLPMGQQLLPQAPLNAVWQTRMGKTWTVINESPKTVPSTLSLDHTLYATLSGLPELPGYILVRNSSYDDGSPEYQLLAPIADDRAGMTVKIPANAGRDLYELHFTMAGDKEILTIGSWVYEPAIV</sequence>
<keyword evidence="1" id="KW-0378">Hydrolase</keyword>
<accession>A0ABS8C8N0</accession>
<dbReference type="InterPro" id="IPR050789">
    <property type="entry name" value="Diverse_Enzym_Activities"/>
</dbReference>
<dbReference type="SUPFAM" id="SSF56601">
    <property type="entry name" value="beta-lactamase/transpeptidase-like"/>
    <property type="match status" value="1"/>
</dbReference>
<dbReference type="PANTHER" id="PTHR43283">
    <property type="entry name" value="BETA-LACTAMASE-RELATED"/>
    <property type="match status" value="1"/>
</dbReference>